<dbReference type="AlphaFoldDB" id="R0GUC7"/>
<dbReference type="GO" id="GO:0005777">
    <property type="term" value="C:peroxisome"/>
    <property type="evidence" value="ECO:0007669"/>
    <property type="project" value="InterPro"/>
</dbReference>
<dbReference type="GO" id="GO:0010468">
    <property type="term" value="P:regulation of gene expression"/>
    <property type="evidence" value="ECO:0007669"/>
    <property type="project" value="InterPro"/>
</dbReference>
<dbReference type="PANTHER" id="PTHR14379:SF19">
    <property type="entry name" value="ENDONUCLEASE OR GLYCOSYL HYDROLASE-RELATED"/>
    <property type="match status" value="1"/>
</dbReference>
<dbReference type="GO" id="GO:0004540">
    <property type="term" value="F:RNA nuclease activity"/>
    <property type="evidence" value="ECO:0007669"/>
    <property type="project" value="InterPro"/>
</dbReference>
<dbReference type="PANTHER" id="PTHR14379">
    <property type="entry name" value="LIMKAIN B LKAP"/>
    <property type="match status" value="1"/>
</dbReference>
<dbReference type="Pfam" id="PF01936">
    <property type="entry name" value="NYN"/>
    <property type="match status" value="1"/>
</dbReference>
<reference evidence="3" key="1">
    <citation type="journal article" date="2013" name="Nat. Genet.">
        <title>The Capsella rubella genome and the genomic consequences of rapid mating system evolution.</title>
        <authorList>
            <person name="Slotte T."/>
            <person name="Hazzouri K.M."/>
            <person name="Agren J.A."/>
            <person name="Koenig D."/>
            <person name="Maumus F."/>
            <person name="Guo Y.L."/>
            <person name="Steige K."/>
            <person name="Platts A.E."/>
            <person name="Escobar J.S."/>
            <person name="Newman L.K."/>
            <person name="Wang W."/>
            <person name="Mandakova T."/>
            <person name="Vello E."/>
            <person name="Smith L.M."/>
            <person name="Henz S.R."/>
            <person name="Steffen J."/>
            <person name="Takuno S."/>
            <person name="Brandvain Y."/>
            <person name="Coop G."/>
            <person name="Andolfatto P."/>
            <person name="Hu T.T."/>
            <person name="Blanchette M."/>
            <person name="Clark R.M."/>
            <person name="Quesneville H."/>
            <person name="Nordborg M."/>
            <person name="Gaut B.S."/>
            <person name="Lysak M.A."/>
            <person name="Jenkins J."/>
            <person name="Grimwood J."/>
            <person name="Chapman J."/>
            <person name="Prochnik S."/>
            <person name="Shu S."/>
            <person name="Rokhsar D."/>
            <person name="Schmutz J."/>
            <person name="Weigel D."/>
            <person name="Wright S.I."/>
        </authorList>
    </citation>
    <scope>NUCLEOTIDE SEQUENCE [LARGE SCALE GENOMIC DNA]</scope>
    <source>
        <strain evidence="3">cv. Monte Gargano</strain>
    </source>
</reference>
<dbReference type="InterPro" id="IPR024768">
    <property type="entry name" value="Marf1"/>
</dbReference>
<protein>
    <recommendedName>
        <fullName evidence="1">NYN domain-containing protein</fullName>
    </recommendedName>
</protein>
<dbReference type="OrthoDB" id="1105783at2759"/>
<dbReference type="KEGG" id="crb:17875672"/>
<dbReference type="InterPro" id="IPR021139">
    <property type="entry name" value="NYN"/>
</dbReference>
<dbReference type="Proteomes" id="UP000029121">
    <property type="component" value="Unassembled WGS sequence"/>
</dbReference>
<organism evidence="2 3">
    <name type="scientific">Capsella rubella</name>
    <dbReference type="NCBI Taxonomy" id="81985"/>
    <lineage>
        <taxon>Eukaryota</taxon>
        <taxon>Viridiplantae</taxon>
        <taxon>Streptophyta</taxon>
        <taxon>Embryophyta</taxon>
        <taxon>Tracheophyta</taxon>
        <taxon>Spermatophyta</taxon>
        <taxon>Magnoliopsida</taxon>
        <taxon>eudicotyledons</taxon>
        <taxon>Gunneridae</taxon>
        <taxon>Pentapetalae</taxon>
        <taxon>rosids</taxon>
        <taxon>malvids</taxon>
        <taxon>Brassicales</taxon>
        <taxon>Brassicaceae</taxon>
        <taxon>Camelineae</taxon>
        <taxon>Capsella</taxon>
    </lineage>
</organism>
<evidence type="ECO:0000259" key="1">
    <source>
        <dbReference type="Pfam" id="PF01936"/>
    </source>
</evidence>
<feature type="non-terminal residue" evidence="2">
    <location>
        <position position="88"/>
    </location>
</feature>
<dbReference type="STRING" id="81985.R0GUC7"/>
<evidence type="ECO:0000313" key="3">
    <source>
        <dbReference type="Proteomes" id="UP000029121"/>
    </source>
</evidence>
<evidence type="ECO:0000313" key="2">
    <source>
        <dbReference type="EMBL" id="EOA14798.1"/>
    </source>
</evidence>
<dbReference type="EMBL" id="KB870812">
    <property type="protein sequence ID" value="EOA14798.1"/>
    <property type="molecule type" value="Genomic_DNA"/>
</dbReference>
<gene>
    <name evidence="2" type="ORF">CARUB_v10028104mg</name>
</gene>
<name>R0GUC7_9BRAS</name>
<dbReference type="CDD" id="cd10910">
    <property type="entry name" value="PIN_limkain_b1_N_like"/>
    <property type="match status" value="1"/>
</dbReference>
<proteinExistence type="predicted"/>
<keyword evidence="3" id="KW-1185">Reference proteome</keyword>
<accession>R0GUC7</accession>
<feature type="domain" description="NYN" evidence="1">
    <location>
        <begin position="19"/>
        <end position="87"/>
    </location>
</feature>
<sequence length="88" mass="10107">MTEATPVIQTATPDEAASRTWVFWDIKSFPLPHGFDPRRVHQCIKRFLNNYGYNGPLTIYAFGIVTDLHEDILRALSSTGIILYYDPY</sequence>